<dbReference type="Proteomes" id="UP000184517">
    <property type="component" value="Unassembled WGS sequence"/>
</dbReference>
<feature type="domain" description="HD-GYP" evidence="3">
    <location>
        <begin position="202"/>
        <end position="397"/>
    </location>
</feature>
<proteinExistence type="predicted"/>
<dbReference type="STRING" id="1122206.SAMN02745753_03429"/>
<protein>
    <submittedName>
        <fullName evidence="4">HDIG domain-containing protein</fullName>
    </submittedName>
</protein>
<dbReference type="PROSITE" id="PS51832">
    <property type="entry name" value="HD_GYP"/>
    <property type="match status" value="1"/>
</dbReference>
<dbReference type="RefSeq" id="WP_072840892.1">
    <property type="nucleotide sequence ID" value="NZ_FQVF01000017.1"/>
</dbReference>
<reference evidence="5" key="1">
    <citation type="submission" date="2016-11" db="EMBL/GenBank/DDBJ databases">
        <authorList>
            <person name="Varghese N."/>
            <person name="Submissions S."/>
        </authorList>
    </citation>
    <scope>NUCLEOTIDE SEQUENCE [LARGE SCALE GENOMIC DNA]</scope>
    <source>
        <strain evidence="5">DSM 16579</strain>
    </source>
</reference>
<name>A0A1M5HSP3_9GAMM</name>
<dbReference type="InterPro" id="IPR037522">
    <property type="entry name" value="HD_GYP_dom"/>
</dbReference>
<dbReference type="OrthoDB" id="9802066at2"/>
<dbReference type="CDD" id="cd00077">
    <property type="entry name" value="HDc"/>
    <property type="match status" value="1"/>
</dbReference>
<feature type="domain" description="HD" evidence="2">
    <location>
        <begin position="224"/>
        <end position="346"/>
    </location>
</feature>
<dbReference type="PANTHER" id="PTHR45228">
    <property type="entry name" value="CYCLIC DI-GMP PHOSPHODIESTERASE TM_0186-RELATED"/>
    <property type="match status" value="1"/>
</dbReference>
<dbReference type="Gene3D" id="1.10.3210.10">
    <property type="entry name" value="Hypothetical protein af1432"/>
    <property type="match status" value="1"/>
</dbReference>
<dbReference type="GO" id="GO:0008081">
    <property type="term" value="F:phosphoric diester hydrolase activity"/>
    <property type="evidence" value="ECO:0007669"/>
    <property type="project" value="UniProtKB-ARBA"/>
</dbReference>
<dbReference type="SMART" id="SM00471">
    <property type="entry name" value="HDc"/>
    <property type="match status" value="1"/>
</dbReference>
<feature type="transmembrane region" description="Helical" evidence="1">
    <location>
        <begin position="165"/>
        <end position="191"/>
    </location>
</feature>
<keyword evidence="1" id="KW-0812">Transmembrane</keyword>
<evidence type="ECO:0000313" key="5">
    <source>
        <dbReference type="Proteomes" id="UP000184517"/>
    </source>
</evidence>
<dbReference type="InterPro" id="IPR003607">
    <property type="entry name" value="HD/PDEase_dom"/>
</dbReference>
<dbReference type="InterPro" id="IPR006675">
    <property type="entry name" value="HDIG_dom"/>
</dbReference>
<dbReference type="NCBIfam" id="TIGR00277">
    <property type="entry name" value="HDIG"/>
    <property type="match status" value="1"/>
</dbReference>
<gene>
    <name evidence="4" type="ORF">SAMN02745753_03429</name>
</gene>
<keyword evidence="5" id="KW-1185">Reference proteome</keyword>
<dbReference type="InterPro" id="IPR052020">
    <property type="entry name" value="Cyclic_di-GMP/3'3'-cGAMP_PDE"/>
</dbReference>
<evidence type="ECO:0000256" key="1">
    <source>
        <dbReference type="SAM" id="Phobius"/>
    </source>
</evidence>
<dbReference type="EMBL" id="FQVF01000017">
    <property type="protein sequence ID" value="SHG18872.1"/>
    <property type="molecule type" value="Genomic_DNA"/>
</dbReference>
<dbReference type="Pfam" id="PF13487">
    <property type="entry name" value="HD_5"/>
    <property type="match status" value="1"/>
</dbReference>
<dbReference type="PROSITE" id="PS51831">
    <property type="entry name" value="HD"/>
    <property type="match status" value="1"/>
</dbReference>
<dbReference type="AlphaFoldDB" id="A0A1M5HSP3"/>
<sequence>MDFAQKALKRVAVSGLIISIVAGAAGWKIAKESAEQETVNLALEVSQSIVSHFDIVNASIDNLAVRAQQATDNLVLDWFDIAELYDKDGVKISESITAAGELIETALPHHEKPSYQQASYQSLTLNDGNWALRTFVPIKNNGHIWGYLEGVRMVPEWQRADIRNFSLLLALISAGAAWLCALVIYPLILILNKENQHYIEKIKQSNIDMMYAMGKAIALRDSDTGAHNYRVAWIASELAEAYGLDNEAMKALILGSYLHDIGKIAISDKILLKPGKLSEDEMAVMKTHVQEGVVMVDGIAWLSDAKTVIEAHHEKWDGSGYPHRLVGKAIPISARIFAIADVFDALCSKRPYKEPFSYDKALSIIQESQGSHFDPSLVALFEGLAKGFYSTISIADEASCRTLMSNKIDKYFYNTK</sequence>
<keyword evidence="1" id="KW-1133">Transmembrane helix</keyword>
<dbReference type="InterPro" id="IPR006674">
    <property type="entry name" value="HD_domain"/>
</dbReference>
<dbReference type="SUPFAM" id="SSF109604">
    <property type="entry name" value="HD-domain/PDEase-like"/>
    <property type="match status" value="1"/>
</dbReference>
<evidence type="ECO:0000259" key="2">
    <source>
        <dbReference type="PROSITE" id="PS51831"/>
    </source>
</evidence>
<organism evidence="4 5">
    <name type="scientific">Marinomonas polaris DSM 16579</name>
    <dbReference type="NCBI Taxonomy" id="1122206"/>
    <lineage>
        <taxon>Bacteria</taxon>
        <taxon>Pseudomonadati</taxon>
        <taxon>Pseudomonadota</taxon>
        <taxon>Gammaproteobacteria</taxon>
        <taxon>Oceanospirillales</taxon>
        <taxon>Oceanospirillaceae</taxon>
        <taxon>Marinomonas</taxon>
    </lineage>
</organism>
<evidence type="ECO:0000313" key="4">
    <source>
        <dbReference type="EMBL" id="SHG18872.1"/>
    </source>
</evidence>
<evidence type="ECO:0000259" key="3">
    <source>
        <dbReference type="PROSITE" id="PS51832"/>
    </source>
</evidence>
<accession>A0A1M5HSP3</accession>
<keyword evidence="1" id="KW-0472">Membrane</keyword>